<reference evidence="2 3" key="1">
    <citation type="submission" date="2020-05" db="EMBL/GenBank/DDBJ databases">
        <title>Genome sequencing of Spirosoma sp. TS118.</title>
        <authorList>
            <person name="Lee J.-H."/>
            <person name="Jeong S."/>
            <person name="Zhao L."/>
            <person name="Jung J.-H."/>
            <person name="Kim M.-K."/>
            <person name="Lim S."/>
        </authorList>
    </citation>
    <scope>NUCLEOTIDE SEQUENCE [LARGE SCALE GENOMIC DNA]</scope>
    <source>
        <strain evidence="2 3">TS118</strain>
    </source>
</reference>
<dbReference type="Pfam" id="PF04734">
    <property type="entry name" value="Ceramidase_alk"/>
    <property type="match status" value="1"/>
</dbReference>
<keyword evidence="3" id="KW-1185">Reference proteome</keyword>
<sequence>MKFVRILLKALLGLIVFILLFLAISLAPVDETPYQQMPYYRQTKQRLAQLREPKAGQAPLRAGWAKTNITPPYTTPTGGYGVRRGKHWHIVSDSIYARAIVLSNGTTTVAVVGLDLLITPPTVTEALKKRLPEVGLHWENIYMGAIHSHNSIGGWAPGLVGQLIAGGYDEKIVTRITDGVLTAIRQAQRTMAPVQIGFSQTDASDLIYNRIGNAGPTGPLDGAVRLLKLQKPTGESALLCSFAGHATLFDGSNGDYLSRDYPGSLVDRLEKKSASFAVFLAGAVGSTGPKATGSTDFQEIRNYAGALATRIERTVPQIQTHSDSTLALLTLPLGLREPHPRVIGNWRVRPWLFYAIYGDYPSDLKALRIGQTVLLGTPCDFSGELAAELNPLATKKGVNLMVTSFDGGYIGYVTPDRYYNRQTYETRDMNWFGPYNGAYFQEMMVGLLKKL</sequence>
<dbReference type="KEGG" id="stae:HNV11_19300"/>
<dbReference type="AlphaFoldDB" id="A0A6M5YDJ0"/>
<evidence type="ECO:0000313" key="3">
    <source>
        <dbReference type="Proteomes" id="UP000502756"/>
    </source>
</evidence>
<evidence type="ECO:0000313" key="2">
    <source>
        <dbReference type="EMBL" id="QJW91370.1"/>
    </source>
</evidence>
<protein>
    <recommendedName>
        <fullName evidence="1">Neutral/alkaline non-lysosomal ceramidase N-terminal domain-containing protein</fullName>
    </recommendedName>
</protein>
<name>A0A6M5YDJ0_9BACT</name>
<gene>
    <name evidence="2" type="ORF">HNV11_19300</name>
</gene>
<organism evidence="2 3">
    <name type="scientific">Spirosoma taeanense</name>
    <dbReference type="NCBI Taxonomy" id="2735870"/>
    <lineage>
        <taxon>Bacteria</taxon>
        <taxon>Pseudomonadati</taxon>
        <taxon>Bacteroidota</taxon>
        <taxon>Cytophagia</taxon>
        <taxon>Cytophagales</taxon>
        <taxon>Cytophagaceae</taxon>
        <taxon>Spirosoma</taxon>
    </lineage>
</organism>
<dbReference type="RefSeq" id="WP_171741218.1">
    <property type="nucleotide sequence ID" value="NZ_CP053435.1"/>
</dbReference>
<dbReference type="Proteomes" id="UP000502756">
    <property type="component" value="Chromosome"/>
</dbReference>
<dbReference type="InterPro" id="IPR031329">
    <property type="entry name" value="NEUT/ALK_ceramidase_N"/>
</dbReference>
<proteinExistence type="predicted"/>
<dbReference type="EMBL" id="CP053435">
    <property type="protein sequence ID" value="QJW91370.1"/>
    <property type="molecule type" value="Genomic_DNA"/>
</dbReference>
<feature type="domain" description="Neutral/alkaline non-lysosomal ceramidase N-terminal" evidence="1">
    <location>
        <begin position="76"/>
        <end position="214"/>
    </location>
</feature>
<accession>A0A6M5YDJ0</accession>
<evidence type="ECO:0000259" key="1">
    <source>
        <dbReference type="Pfam" id="PF04734"/>
    </source>
</evidence>